<evidence type="ECO:0000313" key="1">
    <source>
        <dbReference type="EMBL" id="PWR71849.1"/>
    </source>
</evidence>
<comment type="caution">
    <text evidence="1">The sequence shown here is derived from an EMBL/GenBank/DDBJ whole genome shotgun (WGS) entry which is preliminary data.</text>
</comment>
<dbReference type="RefSeq" id="WP_109941619.1">
    <property type="nucleotide sequence ID" value="NZ_CP176366.1"/>
</dbReference>
<evidence type="ECO:0000313" key="2">
    <source>
        <dbReference type="Proteomes" id="UP000245934"/>
    </source>
</evidence>
<name>A0A2V2MWT2_9EURY</name>
<accession>A0A2V2MWT2</accession>
<dbReference type="GeneID" id="97610677"/>
<sequence>MLRTYKATIKNNHIEWDNDIDEVINSDSAVPVFITILDEPLPDDSIYRGKSMVSALNMLVKLKAFRDVDDPVELIREMRQDRELPGRQDAD</sequence>
<protein>
    <submittedName>
        <fullName evidence="1">Uncharacterized protein</fullName>
    </submittedName>
</protein>
<dbReference type="EMBL" id="QGMZ01000029">
    <property type="protein sequence ID" value="PWR71849.1"/>
    <property type="molecule type" value="Genomic_DNA"/>
</dbReference>
<dbReference type="AlphaFoldDB" id="A0A2V2MWT2"/>
<reference evidence="1 2" key="1">
    <citation type="submission" date="2018-05" db="EMBL/GenBank/DDBJ databases">
        <title>Draft genome of Methanospirillum stamsii Pt1.</title>
        <authorList>
            <person name="Dueholm M.S."/>
            <person name="Nielsen P.H."/>
            <person name="Bakmann L.F."/>
            <person name="Otzen D.E."/>
        </authorList>
    </citation>
    <scope>NUCLEOTIDE SEQUENCE [LARGE SCALE GENOMIC DNA]</scope>
    <source>
        <strain evidence="1 2">Pt1</strain>
    </source>
</reference>
<organism evidence="1 2">
    <name type="scientific">Methanospirillum stamsii</name>
    <dbReference type="NCBI Taxonomy" id="1277351"/>
    <lineage>
        <taxon>Archaea</taxon>
        <taxon>Methanobacteriati</taxon>
        <taxon>Methanobacteriota</taxon>
        <taxon>Stenosarchaea group</taxon>
        <taxon>Methanomicrobia</taxon>
        <taxon>Methanomicrobiales</taxon>
        <taxon>Methanospirillaceae</taxon>
        <taxon>Methanospirillum</taxon>
    </lineage>
</organism>
<proteinExistence type="predicted"/>
<dbReference type="Proteomes" id="UP000245934">
    <property type="component" value="Unassembled WGS sequence"/>
</dbReference>
<keyword evidence="2" id="KW-1185">Reference proteome</keyword>
<gene>
    <name evidence="1" type="ORF">DLD82_13300</name>
</gene>
<dbReference type="OrthoDB" id="114003at2157"/>